<comment type="caution">
    <text evidence="2">The sequence shown here is derived from an EMBL/GenBank/DDBJ whole genome shotgun (WGS) entry which is preliminary data.</text>
</comment>
<feature type="region of interest" description="Disordered" evidence="1">
    <location>
        <begin position="37"/>
        <end position="62"/>
    </location>
</feature>
<gene>
    <name evidence="2" type="ORF">AFUS01_LOCUS4240</name>
</gene>
<evidence type="ECO:0000313" key="3">
    <source>
        <dbReference type="Proteomes" id="UP000708208"/>
    </source>
</evidence>
<dbReference type="AlphaFoldDB" id="A0A8J2JUF4"/>
<organism evidence="2 3">
    <name type="scientific">Allacma fusca</name>
    <dbReference type="NCBI Taxonomy" id="39272"/>
    <lineage>
        <taxon>Eukaryota</taxon>
        <taxon>Metazoa</taxon>
        <taxon>Ecdysozoa</taxon>
        <taxon>Arthropoda</taxon>
        <taxon>Hexapoda</taxon>
        <taxon>Collembola</taxon>
        <taxon>Symphypleona</taxon>
        <taxon>Sminthuridae</taxon>
        <taxon>Allacma</taxon>
    </lineage>
</organism>
<protein>
    <submittedName>
        <fullName evidence="2">Uncharacterized protein</fullName>
    </submittedName>
</protein>
<evidence type="ECO:0000313" key="2">
    <source>
        <dbReference type="EMBL" id="CAG7700372.1"/>
    </source>
</evidence>
<feature type="non-terminal residue" evidence="2">
    <location>
        <position position="1"/>
    </location>
</feature>
<dbReference type="EMBL" id="CAJVCH010026356">
    <property type="protein sequence ID" value="CAG7700372.1"/>
    <property type="molecule type" value="Genomic_DNA"/>
</dbReference>
<keyword evidence="3" id="KW-1185">Reference proteome</keyword>
<name>A0A8J2JUF4_9HEXA</name>
<sequence length="62" mass="7070">VWGDPRIWYFLLFEGKNPRNSRACSFKCSKNQKTIRKGKGFGGLEPEILTHSSTGRNPLPTF</sequence>
<reference evidence="2" key="1">
    <citation type="submission" date="2021-06" db="EMBL/GenBank/DDBJ databases">
        <authorList>
            <person name="Hodson N. C."/>
            <person name="Mongue J. A."/>
            <person name="Jaron S. K."/>
        </authorList>
    </citation>
    <scope>NUCLEOTIDE SEQUENCE</scope>
</reference>
<accession>A0A8J2JUF4</accession>
<proteinExistence type="predicted"/>
<evidence type="ECO:0000256" key="1">
    <source>
        <dbReference type="SAM" id="MobiDB-lite"/>
    </source>
</evidence>
<dbReference type="Proteomes" id="UP000708208">
    <property type="component" value="Unassembled WGS sequence"/>
</dbReference>